<dbReference type="Gene3D" id="1.10.510.10">
    <property type="entry name" value="Transferase(Phosphotransferase) domain 1"/>
    <property type="match status" value="1"/>
</dbReference>
<dbReference type="AlphaFoldDB" id="A0A7J7KVF9"/>
<dbReference type="EMBL" id="JACGCM010002874">
    <property type="protein sequence ID" value="KAF6134294.1"/>
    <property type="molecule type" value="Genomic_DNA"/>
</dbReference>
<keyword evidence="2" id="KW-0067">ATP-binding</keyword>
<keyword evidence="5" id="KW-1185">Reference proteome</keyword>
<dbReference type="Proteomes" id="UP000541444">
    <property type="component" value="Unassembled WGS sequence"/>
</dbReference>
<protein>
    <recommendedName>
        <fullName evidence="3">Protein kinase domain-containing protein</fullName>
    </recommendedName>
</protein>
<dbReference type="SUPFAM" id="SSF56112">
    <property type="entry name" value="Protein kinase-like (PK-like)"/>
    <property type="match status" value="1"/>
</dbReference>
<dbReference type="Pfam" id="PF07714">
    <property type="entry name" value="PK_Tyr_Ser-Thr"/>
    <property type="match status" value="1"/>
</dbReference>
<evidence type="ECO:0000313" key="5">
    <source>
        <dbReference type="Proteomes" id="UP000541444"/>
    </source>
</evidence>
<dbReference type="PANTHER" id="PTHR27001">
    <property type="entry name" value="OS01G0253100 PROTEIN"/>
    <property type="match status" value="1"/>
</dbReference>
<dbReference type="GO" id="GO:0004713">
    <property type="term" value="F:protein tyrosine kinase activity"/>
    <property type="evidence" value="ECO:0007669"/>
    <property type="project" value="InterPro"/>
</dbReference>
<dbReference type="InterPro" id="IPR001245">
    <property type="entry name" value="Ser-Thr/Tyr_kinase_cat_dom"/>
</dbReference>
<sequence>MTKKKEIRESVIVVLDGLKASVDEKGVAPLRWALRDVVNSKVDLLVLTILNPSVPIDQSPNVGMCCFGGEQQPSSSSRCEGGQEENIKFLHQQIIQRKEAYLKILKPFYDRCKISNVKFQVKVAAGFQPKAIVIEEAHNVKATLIIIDRCFAGELSFRGLNENDCKVALVKDDDEAEVYNYSNPEDNSDIPKSMEDDLSPMLFKTLISQEQPHIRDSLPNLEKVHRLPFPSSLLENVISCNTEISTIVETPRNKSKESRNEINGEDVKHLCNNEVPRNKSEKNWDEVNGEETVELCNNEEVTRNENKVSRDKINGEEIVQLYHNEVSLEMAILRVPIKFSWEEIVQLSGGFQPNSCSIQHEEFEISVGFQRDPYLHVIVKRVFGNSSGIVEAEKRVTTSLFHRNIMASLGYYESASATALVYEFAANGTLDNYLYGKIFLAILTRKINNGFRFTCSTGEDARLTFQNRMKIAIGIGKGVRYMHEECPRGSIIHRNLKPCHIFLTHDFQPLVKHKTYVPCDKYSHARPLLLRGAFHELLDEDMEDVDMYEIYRVMAAATQCTKANPRSRPTITQVVSILRGEKSCVNVSSPSMDESVRSGKMIVPIEE</sequence>
<evidence type="ECO:0000313" key="4">
    <source>
        <dbReference type="EMBL" id="KAF6134294.1"/>
    </source>
</evidence>
<proteinExistence type="predicted"/>
<dbReference type="PANTHER" id="PTHR27001:SF801">
    <property type="entry name" value="INACTIVE PROTEIN KINASE SELMODRAFT_444075-LIKE"/>
    <property type="match status" value="1"/>
</dbReference>
<name>A0A7J7KVF9_9MAGN</name>
<evidence type="ECO:0000259" key="3">
    <source>
        <dbReference type="PROSITE" id="PS50011"/>
    </source>
</evidence>
<dbReference type="OrthoDB" id="1528077at2759"/>
<gene>
    <name evidence="4" type="ORF">GIB67_021891</name>
</gene>
<dbReference type="SMART" id="SM00219">
    <property type="entry name" value="TyrKc"/>
    <property type="match status" value="1"/>
</dbReference>
<dbReference type="InterPro" id="IPR020635">
    <property type="entry name" value="Tyr_kinase_cat_dom"/>
</dbReference>
<comment type="caution">
    <text evidence="4">The sequence shown here is derived from an EMBL/GenBank/DDBJ whole genome shotgun (WGS) entry which is preliminary data.</text>
</comment>
<accession>A0A7J7KVF9</accession>
<keyword evidence="1" id="KW-0547">Nucleotide-binding</keyword>
<dbReference type="InterPro" id="IPR000719">
    <property type="entry name" value="Prot_kinase_dom"/>
</dbReference>
<evidence type="ECO:0000256" key="1">
    <source>
        <dbReference type="ARBA" id="ARBA00022741"/>
    </source>
</evidence>
<dbReference type="PROSITE" id="PS50011">
    <property type="entry name" value="PROTEIN_KINASE_DOM"/>
    <property type="match status" value="1"/>
</dbReference>
<dbReference type="GO" id="GO:0005886">
    <property type="term" value="C:plasma membrane"/>
    <property type="evidence" value="ECO:0007669"/>
    <property type="project" value="TreeGrafter"/>
</dbReference>
<dbReference type="InterPro" id="IPR011009">
    <property type="entry name" value="Kinase-like_dom_sf"/>
</dbReference>
<dbReference type="GO" id="GO:0005524">
    <property type="term" value="F:ATP binding"/>
    <property type="evidence" value="ECO:0007669"/>
    <property type="project" value="UniProtKB-KW"/>
</dbReference>
<organism evidence="4 5">
    <name type="scientific">Kingdonia uniflora</name>
    <dbReference type="NCBI Taxonomy" id="39325"/>
    <lineage>
        <taxon>Eukaryota</taxon>
        <taxon>Viridiplantae</taxon>
        <taxon>Streptophyta</taxon>
        <taxon>Embryophyta</taxon>
        <taxon>Tracheophyta</taxon>
        <taxon>Spermatophyta</taxon>
        <taxon>Magnoliopsida</taxon>
        <taxon>Ranunculales</taxon>
        <taxon>Circaeasteraceae</taxon>
        <taxon>Kingdonia</taxon>
    </lineage>
</organism>
<evidence type="ECO:0000256" key="2">
    <source>
        <dbReference type="ARBA" id="ARBA00022840"/>
    </source>
</evidence>
<feature type="domain" description="Protein kinase" evidence="3">
    <location>
        <begin position="341"/>
        <end position="607"/>
    </location>
</feature>
<reference evidence="4 5" key="1">
    <citation type="journal article" date="2020" name="IScience">
        <title>Genome Sequencing of the Endangered Kingdonia uniflora (Circaeasteraceae, Ranunculales) Reveals Potential Mechanisms of Evolutionary Specialization.</title>
        <authorList>
            <person name="Sun Y."/>
            <person name="Deng T."/>
            <person name="Zhang A."/>
            <person name="Moore M.J."/>
            <person name="Landis J.B."/>
            <person name="Lin N."/>
            <person name="Zhang H."/>
            <person name="Zhang X."/>
            <person name="Huang J."/>
            <person name="Zhang X."/>
            <person name="Sun H."/>
            <person name="Wang H."/>
        </authorList>
    </citation>
    <scope>NUCLEOTIDE SEQUENCE [LARGE SCALE GENOMIC DNA]</scope>
    <source>
        <strain evidence="4">TB1705</strain>
        <tissue evidence="4">Leaf</tissue>
    </source>
</reference>